<evidence type="ECO:0000256" key="5">
    <source>
        <dbReference type="ARBA" id="ARBA00023002"/>
    </source>
</evidence>
<comment type="caution">
    <text evidence="6">The sequence shown here is derived from an EMBL/GenBank/DDBJ whole genome shotgun (WGS) entry which is preliminary data.</text>
</comment>
<keyword evidence="5" id="KW-0560">Oxidoreductase</keyword>
<dbReference type="Pfam" id="PF03060">
    <property type="entry name" value="NMO"/>
    <property type="match status" value="2"/>
</dbReference>
<evidence type="ECO:0000313" key="6">
    <source>
        <dbReference type="EMBL" id="PYZ94850.1"/>
    </source>
</evidence>
<dbReference type="EMBL" id="PDOD01000001">
    <property type="protein sequence ID" value="PYZ94850.1"/>
    <property type="molecule type" value="Genomic_DNA"/>
</dbReference>
<gene>
    <name evidence="6" type="ORF">CR194_04815</name>
</gene>
<keyword evidence="4" id="KW-0288">FMN</keyword>
<dbReference type="Gene3D" id="3.20.20.70">
    <property type="entry name" value="Aldolase class I"/>
    <property type="match status" value="1"/>
</dbReference>
<dbReference type="RefSeq" id="WP_110608483.1">
    <property type="nucleotide sequence ID" value="NZ_PDOD01000001.1"/>
</dbReference>
<comment type="function">
    <text evidence="1">Nitronate monooxygenase that uses molecular oxygen to catalyze the oxidative denitrification of alkyl nitronates. Acts on propionate 3-nitronate (P3N), the presumed physiological substrate. Probably functions in the detoxification of P3N, a metabolic poison produced by plants and fungi as a defense mechanism.</text>
</comment>
<keyword evidence="7" id="KW-1185">Reference proteome</keyword>
<evidence type="ECO:0000256" key="1">
    <source>
        <dbReference type="ARBA" id="ARBA00003535"/>
    </source>
</evidence>
<name>A0A323TJV2_9BACI</name>
<dbReference type="InterPro" id="IPR004136">
    <property type="entry name" value="NMO"/>
</dbReference>
<evidence type="ECO:0000256" key="4">
    <source>
        <dbReference type="ARBA" id="ARBA00022643"/>
    </source>
</evidence>
<evidence type="ECO:0000256" key="3">
    <source>
        <dbReference type="ARBA" id="ARBA00022630"/>
    </source>
</evidence>
<dbReference type="GO" id="GO:0018580">
    <property type="term" value="F:nitronate monooxygenase activity"/>
    <property type="evidence" value="ECO:0007669"/>
    <property type="project" value="InterPro"/>
</dbReference>
<accession>A0A323TJV2</accession>
<reference evidence="6 7" key="1">
    <citation type="submission" date="2017-10" db="EMBL/GenBank/DDBJ databases">
        <title>Bacillus sp. nov., a halophilic bacterium isolated from a Keqin Lake.</title>
        <authorList>
            <person name="Wang H."/>
        </authorList>
    </citation>
    <scope>NUCLEOTIDE SEQUENCE [LARGE SCALE GENOMIC DNA]</scope>
    <source>
        <strain evidence="6 7">KQ-12</strain>
    </source>
</reference>
<keyword evidence="6" id="KW-0223">Dioxygenase</keyword>
<dbReference type="GO" id="GO:0051213">
    <property type="term" value="F:dioxygenase activity"/>
    <property type="evidence" value="ECO:0007669"/>
    <property type="project" value="UniProtKB-KW"/>
</dbReference>
<dbReference type="PANTHER" id="PTHR32332">
    <property type="entry name" value="2-NITROPROPANE DIOXYGENASE"/>
    <property type="match status" value="1"/>
</dbReference>
<dbReference type="OrthoDB" id="9778912at2"/>
<dbReference type="SUPFAM" id="SSF51412">
    <property type="entry name" value="Inosine monophosphate dehydrogenase (IMPDH)"/>
    <property type="match status" value="1"/>
</dbReference>
<dbReference type="AlphaFoldDB" id="A0A323TJV2"/>
<dbReference type="InterPro" id="IPR013785">
    <property type="entry name" value="Aldolase_TIM"/>
</dbReference>
<dbReference type="Proteomes" id="UP000248214">
    <property type="component" value="Unassembled WGS sequence"/>
</dbReference>
<organism evidence="6 7">
    <name type="scientific">Salipaludibacillus keqinensis</name>
    <dbReference type="NCBI Taxonomy" id="2045207"/>
    <lineage>
        <taxon>Bacteria</taxon>
        <taxon>Bacillati</taxon>
        <taxon>Bacillota</taxon>
        <taxon>Bacilli</taxon>
        <taxon>Bacillales</taxon>
        <taxon>Bacillaceae</taxon>
    </lineage>
</organism>
<sequence>MNELVKILNIELPFIQGGMGNVSHASLAIAVSEAGGLGTIGAGTLPPKVIKEMIAEIRAKTNKPYAVNVPLSVQPHLEEVISLLIEYQVPVVSLSAGNPAPFIQPLKEAKSKVMCVVANHKQALKAEAAGADIIIAEGYEAAGINSTEELTTFTLIPKITSVVNIPVVAAGGIGNGKGFLAALALGAQGVQLGTRLIATQEANVHENYKAALCDAEFNDTVIVGRPYQKIRRILKTPYADKLIELEKQEMNKATHLKKTDETHHILGAIEGKLDQGHINAGQISSLIEDIPTVSELFNRMIQESTSTFKGISSFLPMNK</sequence>
<dbReference type="PANTHER" id="PTHR32332:SF20">
    <property type="entry name" value="2-NITROPROPANE DIOXYGENASE-LIKE PROTEIN"/>
    <property type="match status" value="1"/>
</dbReference>
<dbReference type="CDD" id="cd04730">
    <property type="entry name" value="NPD_like"/>
    <property type="match status" value="1"/>
</dbReference>
<evidence type="ECO:0000313" key="7">
    <source>
        <dbReference type="Proteomes" id="UP000248214"/>
    </source>
</evidence>
<protein>
    <recommendedName>
        <fullName evidence="2">Probable nitronate monooxygenase</fullName>
    </recommendedName>
</protein>
<proteinExistence type="predicted"/>
<evidence type="ECO:0000256" key="2">
    <source>
        <dbReference type="ARBA" id="ARBA00013457"/>
    </source>
</evidence>
<keyword evidence="3" id="KW-0285">Flavoprotein</keyword>